<comment type="caution">
    <text evidence="3">The sequence shown here is derived from an EMBL/GenBank/DDBJ whole genome shotgun (WGS) entry which is preliminary data.</text>
</comment>
<feature type="region of interest" description="Disordered" evidence="1">
    <location>
        <begin position="1"/>
        <end position="26"/>
    </location>
</feature>
<keyword evidence="2" id="KW-0472">Membrane</keyword>
<feature type="compositionally biased region" description="Low complexity" evidence="1">
    <location>
        <begin position="9"/>
        <end position="26"/>
    </location>
</feature>
<evidence type="ECO:0000313" key="3">
    <source>
        <dbReference type="EMBL" id="RXR28971.1"/>
    </source>
</evidence>
<feature type="transmembrane region" description="Helical" evidence="2">
    <location>
        <begin position="33"/>
        <end position="54"/>
    </location>
</feature>
<dbReference type="Proteomes" id="UP000290958">
    <property type="component" value="Unassembled WGS sequence"/>
</dbReference>
<protein>
    <submittedName>
        <fullName evidence="3">Uncharacterized protein</fullName>
    </submittedName>
</protein>
<keyword evidence="4" id="KW-1185">Reference proteome</keyword>
<organism evidence="3 4">
    <name type="scientific">Sphingobium fluviale</name>
    <dbReference type="NCBI Taxonomy" id="2506423"/>
    <lineage>
        <taxon>Bacteria</taxon>
        <taxon>Pseudomonadati</taxon>
        <taxon>Pseudomonadota</taxon>
        <taxon>Alphaproteobacteria</taxon>
        <taxon>Sphingomonadales</taxon>
        <taxon>Sphingomonadaceae</taxon>
        <taxon>Sphingobium</taxon>
    </lineage>
</organism>
<dbReference type="RefSeq" id="WP_129404035.1">
    <property type="nucleotide sequence ID" value="NZ_SBKP01000006.1"/>
</dbReference>
<gene>
    <name evidence="3" type="ORF">EQG66_07790</name>
</gene>
<evidence type="ECO:0000256" key="2">
    <source>
        <dbReference type="SAM" id="Phobius"/>
    </source>
</evidence>
<evidence type="ECO:0000256" key="1">
    <source>
        <dbReference type="SAM" id="MobiDB-lite"/>
    </source>
</evidence>
<sequence length="94" mass="9851">MTDPLDIMPAPAAQEAADPATAPRATPTHIPSWAVLSVALLAIFAWIAVCGWILSHTPTEAERASIQKQAEAISMMAFGFFLGSSVGSRNRSAG</sequence>
<keyword evidence="2" id="KW-1133">Transmembrane helix</keyword>
<proteinExistence type="predicted"/>
<evidence type="ECO:0000313" key="4">
    <source>
        <dbReference type="Proteomes" id="UP000290958"/>
    </source>
</evidence>
<dbReference type="AlphaFoldDB" id="A0A4Q1KGY9"/>
<accession>A0A4Q1KGY9</accession>
<reference evidence="4" key="1">
    <citation type="submission" date="2019-01" db="EMBL/GenBank/DDBJ databases">
        <title>Cytophagaceae bacterium strain CAR-16.</title>
        <authorList>
            <person name="Chen W.-M."/>
        </authorList>
    </citation>
    <scope>NUCLEOTIDE SEQUENCE [LARGE SCALE GENOMIC DNA]</scope>
    <source>
        <strain evidence="4">CHR27</strain>
    </source>
</reference>
<dbReference type="EMBL" id="SBKP01000006">
    <property type="protein sequence ID" value="RXR28971.1"/>
    <property type="molecule type" value="Genomic_DNA"/>
</dbReference>
<name>A0A4Q1KGY9_9SPHN</name>
<keyword evidence="2" id="KW-0812">Transmembrane</keyword>